<protein>
    <submittedName>
        <fullName evidence="3">TPR domain protein</fullName>
    </submittedName>
</protein>
<dbReference type="AlphaFoldDB" id="A0A1W1E7X7"/>
<dbReference type="InterPro" id="IPR051829">
    <property type="entry name" value="Multiheme_Cytochr_ET"/>
</dbReference>
<dbReference type="PANTHER" id="PTHR35038">
    <property type="entry name" value="DISSIMILATORY SULFITE REDUCTASE SIRA"/>
    <property type="match status" value="1"/>
</dbReference>
<dbReference type="Pfam" id="PF13435">
    <property type="entry name" value="Cytochrome_C554"/>
    <property type="match status" value="2"/>
</dbReference>
<sequence length="443" mass="50746">MKKLLFWLTFIVLLIAAFIWGNMPKIAPYYQQLTKPRVGMNVDLQPKDQKKAHFVGSQKCKECHKEKYHDWKASMHSKMIQDIRKDGSVVVADFTKLPKDADFTLKDAVYTIGSKFKQRYMIPAKINGKDDYRLGNYQWNTQTGKWQHFKPYKYWYHDSYPHDNKQFPTSTTCDGCHFTGFMATGKRIEPAIACESCHGPGSEHAKDPDSPVFKASMFDPIRTNEVCLQCHMRNRDKRIETQGATAKKLWMDATDYPKEYEPGKPLISYKLPAPFALGQETKEFWPNGAAKKNRTQGNEYVHDAMYKHGITCINCHDPHKLTNTAKKPQGNAACMKCHSFGSVIGPHQNTLEQHTHHKADSKGSLCIECHMPRTGRHTGKSPLTVRSHRFAFTYPAETKAFGMPPETNACFACHKDKTLDSLQNNLKAWGQLEWEKLETPHTK</sequence>
<dbReference type="InterPro" id="IPR023155">
    <property type="entry name" value="Cyt_c-552/4"/>
</dbReference>
<evidence type="ECO:0000313" key="3">
    <source>
        <dbReference type="EMBL" id="SFV90019.1"/>
    </source>
</evidence>
<dbReference type="InterPro" id="IPR036280">
    <property type="entry name" value="Multihaem_cyt_sf"/>
</dbReference>
<feature type="domain" description="Cytochrome c-552/4" evidence="2">
    <location>
        <begin position="59"/>
        <end position="93"/>
    </location>
</feature>
<evidence type="ECO:0000259" key="2">
    <source>
        <dbReference type="Pfam" id="PF13435"/>
    </source>
</evidence>
<proteinExistence type="predicted"/>
<reference evidence="3" key="1">
    <citation type="submission" date="2016-10" db="EMBL/GenBank/DDBJ databases">
        <authorList>
            <person name="de Groot N.N."/>
        </authorList>
    </citation>
    <scope>NUCLEOTIDE SEQUENCE</scope>
</reference>
<organism evidence="3">
    <name type="scientific">hydrothermal vent metagenome</name>
    <dbReference type="NCBI Taxonomy" id="652676"/>
    <lineage>
        <taxon>unclassified sequences</taxon>
        <taxon>metagenomes</taxon>
        <taxon>ecological metagenomes</taxon>
    </lineage>
</organism>
<keyword evidence="1" id="KW-0732">Signal</keyword>
<dbReference type="EMBL" id="FPIB01000007">
    <property type="protein sequence ID" value="SFV90019.1"/>
    <property type="molecule type" value="Genomic_DNA"/>
</dbReference>
<name>A0A1W1E7X7_9ZZZZ</name>
<dbReference type="Gene3D" id="1.10.1130.10">
    <property type="entry name" value="Flavocytochrome C3, Chain A"/>
    <property type="match status" value="3"/>
</dbReference>
<accession>A0A1W1E7X7</accession>
<feature type="domain" description="Cytochrome c-552/4" evidence="2">
    <location>
        <begin position="142"/>
        <end position="199"/>
    </location>
</feature>
<gene>
    <name evidence="3" type="ORF">MNB_SV-4-1199</name>
</gene>
<dbReference type="SUPFAM" id="SSF48695">
    <property type="entry name" value="Multiheme cytochromes"/>
    <property type="match status" value="1"/>
</dbReference>
<dbReference type="PANTHER" id="PTHR35038:SF8">
    <property type="entry name" value="C-TYPE POLYHEME CYTOCHROME OMCC"/>
    <property type="match status" value="1"/>
</dbReference>
<evidence type="ECO:0000256" key="1">
    <source>
        <dbReference type="ARBA" id="ARBA00022729"/>
    </source>
</evidence>